<proteinExistence type="predicted"/>
<dbReference type="InterPro" id="IPR001387">
    <property type="entry name" value="Cro/C1-type_HTH"/>
</dbReference>
<name>A0ABT7NM96_9SPHI</name>
<sequence>MDISSPDNPKTIGDHIRKKRLDLKLLQKDVAKIFNVSEDCITYWENNRSKPLIYFYPDVIRFLGYCPFVLDLNTFKGRVMAYRYLNGLSRKHFAKIMGVDPETVVDGRMVEVKNLKRQKLKVY</sequence>
<keyword evidence="2" id="KW-1185">Reference proteome</keyword>
<comment type="caution">
    <text evidence="1">The sequence shown here is derived from an EMBL/GenBank/DDBJ whole genome shotgun (WGS) entry which is preliminary data.</text>
</comment>
<evidence type="ECO:0000313" key="2">
    <source>
        <dbReference type="Proteomes" id="UP001170954"/>
    </source>
</evidence>
<accession>A0ABT7NM96</accession>
<gene>
    <name evidence="1" type="ORF">HX018_08800</name>
</gene>
<dbReference type="Proteomes" id="UP001170954">
    <property type="component" value="Unassembled WGS sequence"/>
</dbReference>
<dbReference type="CDD" id="cd00093">
    <property type="entry name" value="HTH_XRE"/>
    <property type="match status" value="1"/>
</dbReference>
<reference evidence="1" key="2">
    <citation type="journal article" date="2022" name="Sci. Total Environ.">
        <title>Prevalence, transmission, and molecular epidemiology of tet(X)-positive bacteria among humans, animals, and environmental niches in China: An epidemiological, and genomic-based study.</title>
        <authorList>
            <person name="Dong N."/>
            <person name="Zeng Y."/>
            <person name="Cai C."/>
            <person name="Sun C."/>
            <person name="Lu J."/>
            <person name="Liu C."/>
            <person name="Zhou H."/>
            <person name="Sun Q."/>
            <person name="Shu L."/>
            <person name="Wang H."/>
            <person name="Wang Y."/>
            <person name="Wang S."/>
            <person name="Wu C."/>
            <person name="Chan E.W."/>
            <person name="Chen G."/>
            <person name="Shen Z."/>
            <person name="Chen S."/>
            <person name="Zhang R."/>
        </authorList>
    </citation>
    <scope>NUCLEOTIDE SEQUENCE</scope>
    <source>
        <strain evidence="1">R1692</strain>
    </source>
</reference>
<evidence type="ECO:0000313" key="1">
    <source>
        <dbReference type="EMBL" id="MDM1048334.1"/>
    </source>
</evidence>
<protein>
    <submittedName>
        <fullName evidence="1">Transcriptional regulator</fullName>
    </submittedName>
</protein>
<dbReference type="SUPFAM" id="SSF47413">
    <property type="entry name" value="lambda repressor-like DNA-binding domains"/>
    <property type="match status" value="1"/>
</dbReference>
<dbReference type="InterPro" id="IPR010982">
    <property type="entry name" value="Lambda_DNA-bd_dom_sf"/>
</dbReference>
<organism evidence="1 2">
    <name type="scientific">Sphingobacterium hotanense</name>
    <dbReference type="NCBI Taxonomy" id="649196"/>
    <lineage>
        <taxon>Bacteria</taxon>
        <taxon>Pseudomonadati</taxon>
        <taxon>Bacteroidota</taxon>
        <taxon>Sphingobacteriia</taxon>
        <taxon>Sphingobacteriales</taxon>
        <taxon>Sphingobacteriaceae</taxon>
        <taxon>Sphingobacterium</taxon>
    </lineage>
</organism>
<reference evidence="1" key="1">
    <citation type="submission" date="2020-06" db="EMBL/GenBank/DDBJ databases">
        <authorList>
            <person name="Dong N."/>
        </authorList>
    </citation>
    <scope>NUCLEOTIDE SEQUENCE</scope>
    <source>
        <strain evidence="1">R1692</strain>
    </source>
</reference>
<dbReference type="EMBL" id="JACAGK010000020">
    <property type="protein sequence ID" value="MDM1048334.1"/>
    <property type="molecule type" value="Genomic_DNA"/>
</dbReference>
<dbReference type="Gene3D" id="1.10.260.40">
    <property type="entry name" value="lambda repressor-like DNA-binding domains"/>
    <property type="match status" value="1"/>
</dbReference>